<evidence type="ECO:0000313" key="1">
    <source>
        <dbReference type="EMBL" id="WOB50564.1"/>
    </source>
</evidence>
<reference evidence="1 2" key="1">
    <citation type="submission" date="2022-08" db="EMBL/GenBank/DDBJ databases">
        <title>Whole genome sequencing-based tracing of a 2022 introduction and outbreak of Xanthomonas hortorum pv. pelargonii.</title>
        <authorList>
            <person name="Iruegas-Bocardo F."/>
            <person name="Weisberg A.K."/>
            <person name="Riutta E.R."/>
            <person name="Kilday K."/>
            <person name="Bonkowski J.C."/>
            <person name="Creswell T."/>
            <person name="Daughtrey M.L."/>
            <person name="Rane K."/>
            <person name="Grunwald N.J."/>
            <person name="Chang J.H."/>
            <person name="Putnam M.L."/>
        </authorList>
    </citation>
    <scope>NUCLEOTIDE SEQUENCE [LARGE SCALE GENOMIC DNA]</scope>
    <source>
        <strain evidence="1 2">22-323</strain>
    </source>
</reference>
<accession>A0AAU0BBV9</accession>
<organism evidence="1 2">
    <name type="scientific">Xanthomonas hydrangeae</name>
    <dbReference type="NCBI Taxonomy" id="2775159"/>
    <lineage>
        <taxon>Bacteria</taxon>
        <taxon>Pseudomonadati</taxon>
        <taxon>Pseudomonadota</taxon>
        <taxon>Gammaproteobacteria</taxon>
        <taxon>Lysobacterales</taxon>
        <taxon>Lysobacteraceae</taxon>
        <taxon>Xanthomonas</taxon>
    </lineage>
</organism>
<dbReference type="InterPro" id="IPR046197">
    <property type="entry name" value="DUF6229"/>
</dbReference>
<evidence type="ECO:0000313" key="2">
    <source>
        <dbReference type="Proteomes" id="UP001302716"/>
    </source>
</evidence>
<gene>
    <name evidence="1" type="ORF">NYR97_03935</name>
</gene>
<keyword evidence="2" id="KW-1185">Reference proteome</keyword>
<dbReference type="Pfam" id="PF19740">
    <property type="entry name" value="DUF6229"/>
    <property type="match status" value="1"/>
</dbReference>
<protein>
    <submittedName>
        <fullName evidence="1">DUF6229 family protein</fullName>
    </submittedName>
</protein>
<name>A0AAU0BBV9_9XANT</name>
<dbReference type="Proteomes" id="UP001302716">
    <property type="component" value="Chromosome"/>
</dbReference>
<dbReference type="RefSeq" id="WP_255086033.1">
    <property type="nucleotide sequence ID" value="NZ_CP103836.1"/>
</dbReference>
<sequence length="61" mass="6407">MSEESRNDLVEYWRSHAGDDNPAGPLFVSGAYAEADIGCEAAAVTEQCGTICTGSATFQCC</sequence>
<dbReference type="AlphaFoldDB" id="A0AAU0BBV9"/>
<proteinExistence type="predicted"/>
<dbReference type="EMBL" id="CP103836">
    <property type="protein sequence ID" value="WOB50564.1"/>
    <property type="molecule type" value="Genomic_DNA"/>
</dbReference>